<gene>
    <name evidence="1" type="ORF">M123_1176</name>
</gene>
<organism evidence="1 2">
    <name type="scientific">Bacteroides fragilis str. 3976T8</name>
    <dbReference type="NCBI Taxonomy" id="1339314"/>
    <lineage>
        <taxon>Bacteria</taxon>
        <taxon>Pseudomonadati</taxon>
        <taxon>Bacteroidota</taxon>
        <taxon>Bacteroidia</taxon>
        <taxon>Bacteroidales</taxon>
        <taxon>Bacteroidaceae</taxon>
        <taxon>Bacteroides</taxon>
    </lineage>
</organism>
<accession>A0A016EBI9</accession>
<dbReference type="AlphaFoldDB" id="A0A016EBI9"/>
<dbReference type="Proteomes" id="UP000020938">
    <property type="component" value="Unassembled WGS sequence"/>
</dbReference>
<evidence type="ECO:0000313" key="1">
    <source>
        <dbReference type="EMBL" id="EXZ74461.1"/>
    </source>
</evidence>
<comment type="caution">
    <text evidence="1">The sequence shown here is derived from an EMBL/GenBank/DDBJ whole genome shotgun (WGS) entry which is preliminary data.</text>
</comment>
<name>A0A016EBI9_BACFG</name>
<evidence type="ECO:0000313" key="2">
    <source>
        <dbReference type="Proteomes" id="UP000020938"/>
    </source>
</evidence>
<sequence length="75" mass="8991">MRHPSKFPDAIEFTRKDIIEEGKKYNLKDKFEQMYDQFAYAYWELYQNAPNSHLDLHHGNIGFTYSGTLKVFDIQ</sequence>
<dbReference type="EMBL" id="JGDS01000041">
    <property type="protein sequence ID" value="EXZ74461.1"/>
    <property type="molecule type" value="Genomic_DNA"/>
</dbReference>
<protein>
    <submittedName>
        <fullName evidence="1">Uncharacterized protein</fullName>
    </submittedName>
</protein>
<reference evidence="1 2" key="1">
    <citation type="submission" date="2014-02" db="EMBL/GenBank/DDBJ databases">
        <authorList>
            <person name="Sears C."/>
            <person name="Carroll K."/>
            <person name="Sack B.R."/>
            <person name="Qadri F."/>
            <person name="Myers L.L."/>
            <person name="Chung G.-T."/>
            <person name="Escheverria P."/>
            <person name="Fraser C.M."/>
            <person name="Sadzewicz L."/>
            <person name="Shefchek K.A."/>
            <person name="Tallon L."/>
            <person name="Das S.P."/>
            <person name="Daugherty S."/>
            <person name="Mongodin E.F."/>
        </authorList>
    </citation>
    <scope>NUCLEOTIDE SEQUENCE [LARGE SCALE GENOMIC DNA]</scope>
    <source>
        <strain evidence="1 2">3976T8</strain>
    </source>
</reference>
<dbReference type="PATRIC" id="fig|1339314.3.peg.1400"/>
<proteinExistence type="predicted"/>